<dbReference type="PANTHER" id="PTHR48475">
    <property type="entry name" value="RIBONUCLEASE H"/>
    <property type="match status" value="1"/>
</dbReference>
<sequence length="133" mass="15151">MNGIKKRLEKAKGKWVDELANVLWAYRTTPQKATNETPCSLAYGFEAVIPLEVGLPTIQTEAYDATHNNEVLARDLDLAEEMRDNALIRMTDYQKQLAKSFNQKVQRRDLQWVILFSEKLLATLRILPTASSA</sequence>
<evidence type="ECO:0000313" key="2">
    <source>
        <dbReference type="Proteomes" id="UP000585474"/>
    </source>
</evidence>
<proteinExistence type="predicted"/>
<protein>
    <submittedName>
        <fullName evidence="1">Uncharacterized protein</fullName>
    </submittedName>
</protein>
<dbReference type="InterPro" id="IPR036397">
    <property type="entry name" value="RNaseH_sf"/>
</dbReference>
<accession>A0A7J0EGV1</accession>
<evidence type="ECO:0000313" key="1">
    <source>
        <dbReference type="EMBL" id="GFY85715.1"/>
    </source>
</evidence>
<name>A0A7J0EGV1_9ERIC</name>
<gene>
    <name evidence="1" type="ORF">Acr_04g0004530</name>
</gene>
<dbReference type="Gene3D" id="3.30.420.10">
    <property type="entry name" value="Ribonuclease H-like superfamily/Ribonuclease H"/>
    <property type="match status" value="1"/>
</dbReference>
<dbReference type="OrthoDB" id="1739513at2759"/>
<comment type="caution">
    <text evidence="1">The sequence shown here is derived from an EMBL/GenBank/DDBJ whole genome shotgun (WGS) entry which is preliminary data.</text>
</comment>
<dbReference type="AlphaFoldDB" id="A0A7J0EGV1"/>
<dbReference type="EMBL" id="BJWL01000004">
    <property type="protein sequence ID" value="GFY85715.1"/>
    <property type="molecule type" value="Genomic_DNA"/>
</dbReference>
<dbReference type="GO" id="GO:0003676">
    <property type="term" value="F:nucleic acid binding"/>
    <property type="evidence" value="ECO:0007669"/>
    <property type="project" value="InterPro"/>
</dbReference>
<keyword evidence="2" id="KW-1185">Reference proteome</keyword>
<organism evidence="1 2">
    <name type="scientific">Actinidia rufa</name>
    <dbReference type="NCBI Taxonomy" id="165716"/>
    <lineage>
        <taxon>Eukaryota</taxon>
        <taxon>Viridiplantae</taxon>
        <taxon>Streptophyta</taxon>
        <taxon>Embryophyta</taxon>
        <taxon>Tracheophyta</taxon>
        <taxon>Spermatophyta</taxon>
        <taxon>Magnoliopsida</taxon>
        <taxon>eudicotyledons</taxon>
        <taxon>Gunneridae</taxon>
        <taxon>Pentapetalae</taxon>
        <taxon>asterids</taxon>
        <taxon>Ericales</taxon>
        <taxon>Actinidiaceae</taxon>
        <taxon>Actinidia</taxon>
    </lineage>
</organism>
<dbReference type="Proteomes" id="UP000585474">
    <property type="component" value="Unassembled WGS sequence"/>
</dbReference>
<reference evidence="1 2" key="1">
    <citation type="submission" date="2019-07" db="EMBL/GenBank/DDBJ databases">
        <title>De Novo Assembly of kiwifruit Actinidia rufa.</title>
        <authorList>
            <person name="Sugita-Konishi S."/>
            <person name="Sato K."/>
            <person name="Mori E."/>
            <person name="Abe Y."/>
            <person name="Kisaki G."/>
            <person name="Hamano K."/>
            <person name="Suezawa K."/>
            <person name="Otani M."/>
            <person name="Fukuda T."/>
            <person name="Manabe T."/>
            <person name="Gomi K."/>
            <person name="Tabuchi M."/>
            <person name="Akimitsu K."/>
            <person name="Kataoka I."/>
        </authorList>
    </citation>
    <scope>NUCLEOTIDE SEQUENCE [LARGE SCALE GENOMIC DNA]</scope>
    <source>
        <strain evidence="2">cv. Fuchu</strain>
    </source>
</reference>
<dbReference type="PANTHER" id="PTHR48475:SF2">
    <property type="entry name" value="RIBONUCLEASE H"/>
    <property type="match status" value="1"/>
</dbReference>